<keyword evidence="3 7" id="KW-0808">Transferase</keyword>
<keyword evidence="5 7" id="KW-1133">Transmembrane helix</keyword>
<dbReference type="RefSeq" id="WP_046453441.1">
    <property type="nucleotide sequence ID" value="NZ_CP011311.1"/>
</dbReference>
<feature type="transmembrane region" description="Helical" evidence="7">
    <location>
        <begin position="250"/>
        <end position="271"/>
    </location>
</feature>
<dbReference type="Pfam" id="PF01790">
    <property type="entry name" value="LGT"/>
    <property type="match status" value="1"/>
</dbReference>
<dbReference type="EC" id="2.5.1.145" evidence="7"/>
<dbReference type="PANTHER" id="PTHR30589">
    <property type="entry name" value="PROLIPOPROTEIN DIACYLGLYCERYL TRANSFERASE"/>
    <property type="match status" value="1"/>
</dbReference>
<dbReference type="UniPathway" id="UPA00664"/>
<feature type="binding site" evidence="7">
    <location>
        <position position="144"/>
    </location>
    <ligand>
        <name>a 1,2-diacyl-sn-glycero-3-phospho-(1'-sn-glycerol)</name>
        <dbReference type="ChEBI" id="CHEBI:64716"/>
    </ligand>
</feature>
<comment type="subcellular location">
    <subcellularLocation>
        <location evidence="7">Cell membrane</location>
        <topology evidence="7">Multi-pass membrane protein</topology>
    </subcellularLocation>
</comment>
<feature type="transmembrane region" description="Helical" evidence="7">
    <location>
        <begin position="24"/>
        <end position="43"/>
    </location>
</feature>
<dbReference type="HOGENOM" id="CLU_013386_2_0_11"/>
<dbReference type="HAMAP" id="MF_01147">
    <property type="entry name" value="Lgt"/>
    <property type="match status" value="1"/>
</dbReference>
<dbReference type="GO" id="GO:0008961">
    <property type="term" value="F:phosphatidylglycerol-prolipoprotein diacylglyceryl transferase activity"/>
    <property type="evidence" value="ECO:0007669"/>
    <property type="project" value="UniProtKB-UniRule"/>
</dbReference>
<evidence type="ECO:0000256" key="7">
    <source>
        <dbReference type="HAMAP-Rule" id="MF_01147"/>
    </source>
</evidence>
<feature type="region of interest" description="Disordered" evidence="8">
    <location>
        <begin position="279"/>
        <end position="340"/>
    </location>
</feature>
<feature type="compositionally biased region" description="Basic and acidic residues" evidence="8">
    <location>
        <begin position="283"/>
        <end position="292"/>
    </location>
</feature>
<keyword evidence="2 7" id="KW-1003">Cell membrane</keyword>
<dbReference type="Proteomes" id="UP000033566">
    <property type="component" value="Chromosome"/>
</dbReference>
<dbReference type="PROSITE" id="PS01311">
    <property type="entry name" value="LGT"/>
    <property type="match status" value="1"/>
</dbReference>
<evidence type="ECO:0000256" key="4">
    <source>
        <dbReference type="ARBA" id="ARBA00022692"/>
    </source>
</evidence>
<keyword evidence="9" id="KW-0328">Glycosyltransferase</keyword>
<evidence type="ECO:0000256" key="2">
    <source>
        <dbReference type="ARBA" id="ARBA00022475"/>
    </source>
</evidence>
<keyword evidence="6 7" id="KW-0472">Membrane</keyword>
<proteinExistence type="inferred from homology"/>
<sequence>MDTQILANIPSPPQGVWHLGPIPIRAYALCIIAGILVAMWMTHRRYVARGGDPDTVWDAAIVIIPAGIIGGRLYHVATDYDKYFCADCNPVDALKITNGGLGIWGAVALGTFAIWVMFKIKKIPMAPFADAVAPGLVLAQAIGRLGNWFNQELYGRETDVPWALDIYYRVNDAGQYAPVSGQSTGEVVASVHPTFLYELIWNVLVCLFLLWAQKAWKLGHGRVFALYVAGYTLGRFFIENMRADEATMVFGMRINAIVSIVLFIIALIIFFRLPRGQETPEEVDPKYQREVSQEETSVGDGETSEKAMKTSGKNSAQRETGSTATATKKPNGPNERGGQV</sequence>
<feature type="transmembrane region" description="Helical" evidence="7">
    <location>
        <begin position="55"/>
        <end position="74"/>
    </location>
</feature>
<evidence type="ECO:0000313" key="10">
    <source>
        <dbReference type="Proteomes" id="UP000033566"/>
    </source>
</evidence>
<dbReference type="EMBL" id="CP011311">
    <property type="protein sequence ID" value="AKE39465.1"/>
    <property type="molecule type" value="Genomic_DNA"/>
</dbReference>
<evidence type="ECO:0000256" key="3">
    <source>
        <dbReference type="ARBA" id="ARBA00022679"/>
    </source>
</evidence>
<evidence type="ECO:0000313" key="9">
    <source>
        <dbReference type="EMBL" id="AKE39465.1"/>
    </source>
</evidence>
<feature type="transmembrane region" description="Helical" evidence="7">
    <location>
        <begin position="195"/>
        <end position="212"/>
    </location>
</feature>
<dbReference type="STRING" id="161896.UL81_07550"/>
<evidence type="ECO:0000256" key="6">
    <source>
        <dbReference type="ARBA" id="ARBA00023136"/>
    </source>
</evidence>
<comment type="similarity">
    <text evidence="1 7">Belongs to the Lgt family.</text>
</comment>
<feature type="transmembrane region" description="Helical" evidence="7">
    <location>
        <begin position="101"/>
        <end position="118"/>
    </location>
</feature>
<gene>
    <name evidence="7 9" type="primary">lgt</name>
    <name evidence="9" type="ORF">UL81_07550</name>
</gene>
<organism evidence="9 10">
    <name type="scientific">Corynebacterium camporealensis</name>
    <dbReference type="NCBI Taxonomy" id="161896"/>
    <lineage>
        <taxon>Bacteria</taxon>
        <taxon>Bacillati</taxon>
        <taxon>Actinomycetota</taxon>
        <taxon>Actinomycetes</taxon>
        <taxon>Mycobacteriales</taxon>
        <taxon>Corynebacteriaceae</taxon>
        <taxon>Corynebacterium</taxon>
    </lineage>
</organism>
<dbReference type="KEGG" id="ccj:UL81_07550"/>
<dbReference type="NCBIfam" id="TIGR00544">
    <property type="entry name" value="lgt"/>
    <property type="match status" value="1"/>
</dbReference>
<dbReference type="PATRIC" id="fig|161896.4.peg.1477"/>
<comment type="catalytic activity">
    <reaction evidence="7">
        <text>L-cysteinyl-[prolipoprotein] + a 1,2-diacyl-sn-glycero-3-phospho-(1'-sn-glycerol) = an S-1,2-diacyl-sn-glyceryl-L-cysteinyl-[prolipoprotein] + sn-glycerol 1-phosphate + H(+)</text>
        <dbReference type="Rhea" id="RHEA:56712"/>
        <dbReference type="Rhea" id="RHEA-COMP:14679"/>
        <dbReference type="Rhea" id="RHEA-COMP:14680"/>
        <dbReference type="ChEBI" id="CHEBI:15378"/>
        <dbReference type="ChEBI" id="CHEBI:29950"/>
        <dbReference type="ChEBI" id="CHEBI:57685"/>
        <dbReference type="ChEBI" id="CHEBI:64716"/>
        <dbReference type="ChEBI" id="CHEBI:140658"/>
        <dbReference type="EC" id="2.5.1.145"/>
    </reaction>
</comment>
<evidence type="ECO:0000256" key="8">
    <source>
        <dbReference type="SAM" id="MobiDB-lite"/>
    </source>
</evidence>
<protein>
    <recommendedName>
        <fullName evidence="7">Phosphatidylglycerol--prolipoprotein diacylglyceryl transferase</fullName>
        <ecNumber evidence="7">2.5.1.145</ecNumber>
    </recommendedName>
</protein>
<evidence type="ECO:0000256" key="5">
    <source>
        <dbReference type="ARBA" id="ARBA00022989"/>
    </source>
</evidence>
<dbReference type="InterPro" id="IPR001640">
    <property type="entry name" value="Lgt"/>
</dbReference>
<comment type="function">
    <text evidence="7">Catalyzes the transfer of the diacylglyceryl group from phosphatidylglycerol to the sulfhydryl group of the N-terminal cysteine of a prolipoprotein, the first step in the formation of mature lipoproteins.</text>
</comment>
<dbReference type="GO" id="GO:0005886">
    <property type="term" value="C:plasma membrane"/>
    <property type="evidence" value="ECO:0007669"/>
    <property type="project" value="UniProtKB-SubCell"/>
</dbReference>
<keyword evidence="9" id="KW-0449">Lipoprotein</keyword>
<evidence type="ECO:0000256" key="1">
    <source>
        <dbReference type="ARBA" id="ARBA00007150"/>
    </source>
</evidence>
<name>A0A0F6QXC2_9CORY</name>
<dbReference type="PANTHER" id="PTHR30589:SF0">
    <property type="entry name" value="PHOSPHATIDYLGLYCEROL--PROLIPOPROTEIN DIACYLGLYCERYL TRANSFERASE"/>
    <property type="match status" value="1"/>
</dbReference>
<dbReference type="OrthoDB" id="871140at2"/>
<dbReference type="AlphaFoldDB" id="A0A0F6QXC2"/>
<dbReference type="GO" id="GO:0042158">
    <property type="term" value="P:lipoprotein biosynthetic process"/>
    <property type="evidence" value="ECO:0007669"/>
    <property type="project" value="UniProtKB-UniRule"/>
</dbReference>
<keyword evidence="10" id="KW-1185">Reference proteome</keyword>
<reference evidence="9 10" key="1">
    <citation type="journal article" date="2015" name="Genome Announc.">
        <title>Complete Genome Sequence of Corynebacterium camporealensis DSM 44610, Isolated from the Milk of a Manchega Sheep with Subclinical Mastitis.</title>
        <authorList>
            <person name="Ruckert C."/>
            <person name="Albersmeier A."/>
            <person name="Winkler A."/>
            <person name="Tauch A."/>
        </authorList>
    </citation>
    <scope>NUCLEOTIDE SEQUENCE [LARGE SCALE GENOMIC DNA]</scope>
    <source>
        <strain evidence="9 10">DSM 44610</strain>
    </source>
</reference>
<comment type="pathway">
    <text evidence="7">Protein modification; lipoprotein biosynthesis (diacylglyceryl transfer).</text>
</comment>
<feature type="transmembrane region" description="Helical" evidence="7">
    <location>
        <begin position="219"/>
        <end position="238"/>
    </location>
</feature>
<feature type="compositionally biased region" description="Polar residues" evidence="8">
    <location>
        <begin position="311"/>
        <end position="328"/>
    </location>
</feature>
<accession>A0A0F6QXC2</accession>
<keyword evidence="4 7" id="KW-0812">Transmembrane</keyword>